<comment type="caution">
    <text evidence="1">The sequence shown here is derived from an EMBL/GenBank/DDBJ whole genome shotgun (WGS) entry which is preliminary data.</text>
</comment>
<dbReference type="EMBL" id="BGPR01090589">
    <property type="protein sequence ID" value="GBM19918.1"/>
    <property type="molecule type" value="Genomic_DNA"/>
</dbReference>
<dbReference type="AlphaFoldDB" id="A0A4Y2DVT1"/>
<sequence>MKLFVMKPQNNLQKPEHNLQATRWLCSCQKDELHRIRHWSEQRLTNAQFLEKSSTPTLKRAVSCDSIMSNSSVAAEALESPHHCGELELGL</sequence>
<accession>A0A4Y2DVT1</accession>
<feature type="non-terminal residue" evidence="1">
    <location>
        <position position="91"/>
    </location>
</feature>
<gene>
    <name evidence="1" type="ORF">AVEN_42521_1</name>
</gene>
<name>A0A4Y2DVT1_ARAVE</name>
<keyword evidence="2" id="KW-1185">Reference proteome</keyword>
<evidence type="ECO:0000313" key="2">
    <source>
        <dbReference type="Proteomes" id="UP000499080"/>
    </source>
</evidence>
<reference evidence="1 2" key="1">
    <citation type="journal article" date="2019" name="Sci. Rep.">
        <title>Orb-weaving spider Araneus ventricosus genome elucidates the spidroin gene catalogue.</title>
        <authorList>
            <person name="Kono N."/>
            <person name="Nakamura H."/>
            <person name="Ohtoshi R."/>
            <person name="Moran D.A.P."/>
            <person name="Shinohara A."/>
            <person name="Yoshida Y."/>
            <person name="Fujiwara M."/>
            <person name="Mori M."/>
            <person name="Tomita M."/>
            <person name="Arakawa K."/>
        </authorList>
    </citation>
    <scope>NUCLEOTIDE SEQUENCE [LARGE SCALE GENOMIC DNA]</scope>
</reference>
<evidence type="ECO:0000313" key="1">
    <source>
        <dbReference type="EMBL" id="GBM19918.1"/>
    </source>
</evidence>
<dbReference type="Proteomes" id="UP000499080">
    <property type="component" value="Unassembled WGS sequence"/>
</dbReference>
<protein>
    <submittedName>
        <fullName evidence="1">Uncharacterized protein</fullName>
    </submittedName>
</protein>
<proteinExistence type="predicted"/>
<organism evidence="1 2">
    <name type="scientific">Araneus ventricosus</name>
    <name type="common">Orbweaver spider</name>
    <name type="synonym">Epeira ventricosa</name>
    <dbReference type="NCBI Taxonomy" id="182803"/>
    <lineage>
        <taxon>Eukaryota</taxon>
        <taxon>Metazoa</taxon>
        <taxon>Ecdysozoa</taxon>
        <taxon>Arthropoda</taxon>
        <taxon>Chelicerata</taxon>
        <taxon>Arachnida</taxon>
        <taxon>Araneae</taxon>
        <taxon>Araneomorphae</taxon>
        <taxon>Entelegynae</taxon>
        <taxon>Araneoidea</taxon>
        <taxon>Araneidae</taxon>
        <taxon>Araneus</taxon>
    </lineage>
</organism>